<feature type="compositionally biased region" description="Basic and acidic residues" evidence="1">
    <location>
        <begin position="123"/>
        <end position="145"/>
    </location>
</feature>
<feature type="region of interest" description="Disordered" evidence="1">
    <location>
        <begin position="1"/>
        <end position="179"/>
    </location>
</feature>
<gene>
    <name evidence="2" type="ORF">AVDCRST_MAG41-4255</name>
</gene>
<feature type="compositionally biased region" description="Low complexity" evidence="1">
    <location>
        <begin position="44"/>
        <end position="61"/>
    </location>
</feature>
<feature type="compositionally biased region" description="Basic and acidic residues" evidence="1">
    <location>
        <begin position="81"/>
        <end position="104"/>
    </location>
</feature>
<proteinExistence type="predicted"/>
<organism evidence="2">
    <name type="scientific">uncultured Mycobacteriales bacterium</name>
    <dbReference type="NCBI Taxonomy" id="581187"/>
    <lineage>
        <taxon>Bacteria</taxon>
        <taxon>Bacillati</taxon>
        <taxon>Actinomycetota</taxon>
        <taxon>Actinomycetes</taxon>
        <taxon>Mycobacteriales</taxon>
        <taxon>environmental samples</taxon>
    </lineage>
</organism>
<evidence type="ECO:0000256" key="1">
    <source>
        <dbReference type="SAM" id="MobiDB-lite"/>
    </source>
</evidence>
<sequence length="179" mass="18185">VVPLPSPRGQAAGPAVRPDRAGRGDLGAHLGPGVGDAGRDLGHAGAADPARALRRGAPAARADLRPVRGTGAAAVQPQRRVAAEGDRQPAHGPPDQRHQRDRPTGRRRPGGAGGQPGGPARRAGPDHRARPGGRGGRDRGPDGHRLRAGRAGRGGPGRRVRRAAGGPGRGRRLPGPARL</sequence>
<feature type="non-terminal residue" evidence="2">
    <location>
        <position position="1"/>
    </location>
</feature>
<dbReference type="EMBL" id="CADCTP010000407">
    <property type="protein sequence ID" value="CAA9289223.1"/>
    <property type="molecule type" value="Genomic_DNA"/>
</dbReference>
<name>A0A6J4JWM7_9ACTN</name>
<accession>A0A6J4JWM7</accession>
<protein>
    <submittedName>
        <fullName evidence="2">Transcriptional regulator, MarR family</fullName>
    </submittedName>
</protein>
<evidence type="ECO:0000313" key="2">
    <source>
        <dbReference type="EMBL" id="CAA9289223.1"/>
    </source>
</evidence>
<reference evidence="2" key="1">
    <citation type="submission" date="2020-02" db="EMBL/GenBank/DDBJ databases">
        <authorList>
            <person name="Meier V. D."/>
        </authorList>
    </citation>
    <scope>NUCLEOTIDE SEQUENCE</scope>
    <source>
        <strain evidence="2">AVDCRST_MAG41</strain>
    </source>
</reference>
<feature type="non-terminal residue" evidence="2">
    <location>
        <position position="179"/>
    </location>
</feature>
<dbReference type="AlphaFoldDB" id="A0A6J4JWM7"/>
<feature type="compositionally biased region" description="Basic residues" evidence="1">
    <location>
        <begin position="146"/>
        <end position="162"/>
    </location>
</feature>